<feature type="chain" id="PRO_5014348173" evidence="1">
    <location>
        <begin position="22"/>
        <end position="189"/>
    </location>
</feature>
<reference evidence="2 3" key="1">
    <citation type="submission" date="2018-01" db="EMBL/GenBank/DDBJ databases">
        <title>Deinococcus koreensis sp. nov., a radiation-resistant bacterium isolated from river water.</title>
        <authorList>
            <person name="Choi A."/>
        </authorList>
    </citation>
    <scope>NUCLEOTIDE SEQUENCE [LARGE SCALE GENOMIC DNA]</scope>
    <source>
        <strain evidence="2 3">SJW1-2</strain>
    </source>
</reference>
<proteinExistence type="predicted"/>
<keyword evidence="3" id="KW-1185">Reference proteome</keyword>
<organism evidence="2 3">
    <name type="scientific">Deinococcus koreensis</name>
    <dbReference type="NCBI Taxonomy" id="2054903"/>
    <lineage>
        <taxon>Bacteria</taxon>
        <taxon>Thermotogati</taxon>
        <taxon>Deinococcota</taxon>
        <taxon>Deinococci</taxon>
        <taxon>Deinococcales</taxon>
        <taxon>Deinococcaceae</taxon>
        <taxon>Deinococcus</taxon>
    </lineage>
</organism>
<dbReference type="AlphaFoldDB" id="A0A2K3V092"/>
<evidence type="ECO:0000256" key="1">
    <source>
        <dbReference type="SAM" id="SignalP"/>
    </source>
</evidence>
<evidence type="ECO:0000313" key="2">
    <source>
        <dbReference type="EMBL" id="PNY82206.1"/>
    </source>
</evidence>
<sequence length="189" mass="19961">MKRFALTLALFCGALSPLTLAQTATPASPTTPPAAGERTIEAITATSQKGYSIRVPAGWTPFKNVPGADVAFVSKPLGTIRPTVTVVVNDVPADLKVTLADVRDINVKNLPSLSKESLKIVGEKTIKLSGRDAILWTLVGNGEGGQVRWTQVFTVKNNRIFTATLVTPVGAPAELLESGRAILTSLTLK</sequence>
<gene>
    <name evidence="2" type="ORF">CVO96_13280</name>
</gene>
<protein>
    <submittedName>
        <fullName evidence="2">Uncharacterized protein</fullName>
    </submittedName>
</protein>
<evidence type="ECO:0000313" key="3">
    <source>
        <dbReference type="Proteomes" id="UP000236379"/>
    </source>
</evidence>
<feature type="signal peptide" evidence="1">
    <location>
        <begin position="1"/>
        <end position="21"/>
    </location>
</feature>
<accession>A0A2K3V092</accession>
<dbReference type="EMBL" id="PPPD01000001">
    <property type="protein sequence ID" value="PNY82206.1"/>
    <property type="molecule type" value="Genomic_DNA"/>
</dbReference>
<dbReference type="OrthoDB" id="68565at2"/>
<name>A0A2K3V092_9DEIO</name>
<dbReference type="RefSeq" id="WP_103312640.1">
    <property type="nucleotide sequence ID" value="NZ_PPPD01000001.1"/>
</dbReference>
<dbReference type="Gene3D" id="3.40.1000.10">
    <property type="entry name" value="Mog1/PsbP, alpha/beta/alpha sandwich"/>
    <property type="match status" value="1"/>
</dbReference>
<keyword evidence="1" id="KW-0732">Signal</keyword>
<dbReference type="Proteomes" id="UP000236379">
    <property type="component" value="Unassembled WGS sequence"/>
</dbReference>
<comment type="caution">
    <text evidence="2">The sequence shown here is derived from an EMBL/GenBank/DDBJ whole genome shotgun (WGS) entry which is preliminary data.</text>
</comment>